<proteinExistence type="predicted"/>
<name>A0ABC8M1L0_ERUVS</name>
<keyword evidence="2" id="KW-1185">Reference proteome</keyword>
<accession>A0ABC8M1L0</accession>
<evidence type="ECO:0000313" key="1">
    <source>
        <dbReference type="EMBL" id="CAH8390127.1"/>
    </source>
</evidence>
<comment type="caution">
    <text evidence="1">The sequence shown here is derived from an EMBL/GenBank/DDBJ whole genome shotgun (WGS) entry which is preliminary data.</text>
</comment>
<dbReference type="EMBL" id="CAKOAT010879598">
    <property type="protein sequence ID" value="CAH8390127.1"/>
    <property type="molecule type" value="Genomic_DNA"/>
</dbReference>
<dbReference type="Proteomes" id="UP001642260">
    <property type="component" value="Unassembled WGS sequence"/>
</dbReference>
<organism evidence="1 2">
    <name type="scientific">Eruca vesicaria subsp. sativa</name>
    <name type="common">Garden rocket</name>
    <name type="synonym">Eruca sativa</name>
    <dbReference type="NCBI Taxonomy" id="29727"/>
    <lineage>
        <taxon>Eukaryota</taxon>
        <taxon>Viridiplantae</taxon>
        <taxon>Streptophyta</taxon>
        <taxon>Embryophyta</taxon>
        <taxon>Tracheophyta</taxon>
        <taxon>Spermatophyta</taxon>
        <taxon>Magnoliopsida</taxon>
        <taxon>eudicotyledons</taxon>
        <taxon>Gunneridae</taxon>
        <taxon>Pentapetalae</taxon>
        <taxon>rosids</taxon>
        <taxon>malvids</taxon>
        <taxon>Brassicales</taxon>
        <taxon>Brassicaceae</taxon>
        <taxon>Brassiceae</taxon>
        <taxon>Eruca</taxon>
    </lineage>
</organism>
<gene>
    <name evidence="1" type="ORF">ERUC_LOCUS42610</name>
</gene>
<sequence length="65" mass="7471">MIGALNDMDTMDQHTACLMEAESNNSNDDDLLREELREAEESIIKENTEVDKGMGKVPRWKKARF</sequence>
<protein>
    <submittedName>
        <fullName evidence="1">Uncharacterized protein</fullName>
    </submittedName>
</protein>
<evidence type="ECO:0000313" key="2">
    <source>
        <dbReference type="Proteomes" id="UP001642260"/>
    </source>
</evidence>
<dbReference type="AlphaFoldDB" id="A0ABC8M1L0"/>
<reference evidence="1 2" key="1">
    <citation type="submission" date="2022-03" db="EMBL/GenBank/DDBJ databases">
        <authorList>
            <person name="Macdonald S."/>
            <person name="Ahmed S."/>
            <person name="Newling K."/>
        </authorList>
    </citation>
    <scope>NUCLEOTIDE SEQUENCE [LARGE SCALE GENOMIC DNA]</scope>
</reference>